<sequence>MEQHELETLANQLACPHGEQGAELGIKMNALNTFITQTSITELAPSANEHIVEIGFGNGELSLPVIDLIGAQGHFTGIETSSILAKQAADKFQDAGITNISILQQNCHSANISASSQDGIFAVNVLYFIFDLQRFFTLLHRWLKPEGRIVMGIRSKETLQKMPFTQYGFNLRSQEEYLDAMRNSGLTEVKSSYYDEGLIQFGDLELPMDTLILSARKESI</sequence>
<protein>
    <recommendedName>
        <fullName evidence="3">Methyltransferase domain-containing protein</fullName>
    </recommendedName>
</protein>
<keyword evidence="1" id="KW-0489">Methyltransferase</keyword>
<dbReference type="Gene3D" id="3.40.50.150">
    <property type="entry name" value="Vaccinia Virus protein VP39"/>
    <property type="match status" value="1"/>
</dbReference>
<dbReference type="InterPro" id="IPR041698">
    <property type="entry name" value="Methyltransf_25"/>
</dbReference>
<dbReference type="Pfam" id="PF13649">
    <property type="entry name" value="Methyltransf_25"/>
    <property type="match status" value="1"/>
</dbReference>
<name>A0A3B0YXX5_9ZZZZ</name>
<proteinExistence type="predicted"/>
<evidence type="ECO:0000259" key="3">
    <source>
        <dbReference type="Pfam" id="PF13649"/>
    </source>
</evidence>
<organism evidence="4">
    <name type="scientific">hydrothermal vent metagenome</name>
    <dbReference type="NCBI Taxonomy" id="652676"/>
    <lineage>
        <taxon>unclassified sequences</taxon>
        <taxon>metagenomes</taxon>
        <taxon>ecological metagenomes</taxon>
    </lineage>
</organism>
<dbReference type="GO" id="GO:0008168">
    <property type="term" value="F:methyltransferase activity"/>
    <property type="evidence" value="ECO:0007669"/>
    <property type="project" value="UniProtKB-KW"/>
</dbReference>
<dbReference type="EMBL" id="UOFL01000221">
    <property type="protein sequence ID" value="VAW81530.1"/>
    <property type="molecule type" value="Genomic_DNA"/>
</dbReference>
<keyword evidence="2" id="KW-0808">Transferase</keyword>
<dbReference type="GO" id="GO:0032259">
    <property type="term" value="P:methylation"/>
    <property type="evidence" value="ECO:0007669"/>
    <property type="project" value="UniProtKB-KW"/>
</dbReference>
<dbReference type="PANTHER" id="PTHR43861:SF1">
    <property type="entry name" value="TRANS-ACONITATE 2-METHYLTRANSFERASE"/>
    <property type="match status" value="1"/>
</dbReference>
<dbReference type="CDD" id="cd02440">
    <property type="entry name" value="AdoMet_MTases"/>
    <property type="match status" value="1"/>
</dbReference>
<accession>A0A3B0YXX5</accession>
<evidence type="ECO:0000256" key="2">
    <source>
        <dbReference type="ARBA" id="ARBA00022679"/>
    </source>
</evidence>
<dbReference type="InterPro" id="IPR029063">
    <property type="entry name" value="SAM-dependent_MTases_sf"/>
</dbReference>
<reference evidence="4" key="1">
    <citation type="submission" date="2018-06" db="EMBL/GenBank/DDBJ databases">
        <authorList>
            <person name="Zhirakovskaya E."/>
        </authorList>
    </citation>
    <scope>NUCLEOTIDE SEQUENCE</scope>
</reference>
<gene>
    <name evidence="4" type="ORF">MNBD_GAMMA12-2488</name>
</gene>
<evidence type="ECO:0000313" key="4">
    <source>
        <dbReference type="EMBL" id="VAW81530.1"/>
    </source>
</evidence>
<dbReference type="AlphaFoldDB" id="A0A3B0YXX5"/>
<dbReference type="PANTHER" id="PTHR43861">
    <property type="entry name" value="TRANS-ACONITATE 2-METHYLTRANSFERASE-RELATED"/>
    <property type="match status" value="1"/>
</dbReference>
<evidence type="ECO:0000256" key="1">
    <source>
        <dbReference type="ARBA" id="ARBA00022603"/>
    </source>
</evidence>
<feature type="domain" description="Methyltransferase" evidence="3">
    <location>
        <begin position="51"/>
        <end position="147"/>
    </location>
</feature>
<dbReference type="SUPFAM" id="SSF53335">
    <property type="entry name" value="S-adenosyl-L-methionine-dependent methyltransferases"/>
    <property type="match status" value="1"/>
</dbReference>